<proteinExistence type="predicted"/>
<sequence length="210" mass="22605">MDESGVQLNNKIGKVLAKKGAKAVKSVTFGENGETITVVACCNSIGNFLQPVLIIKGLNKKPEFEEGLPPDLALGELAQERESNPLNDQEPGASGVSALEKRSQDSEQSLVLNERDQKSSLSKQVPETDCFLRLEFLPSRALLEYAGNGAKAAMRSDSCLYHGTVSREKTLQGCGELLAKVGRLVAGQAYLAQNYNMKLFLEAVELSSGT</sequence>
<evidence type="ECO:0000313" key="2">
    <source>
        <dbReference type="EMBL" id="VVD06012.1"/>
    </source>
</evidence>
<organism evidence="2 3">
    <name type="scientific">Leptidea sinapis</name>
    <dbReference type="NCBI Taxonomy" id="189913"/>
    <lineage>
        <taxon>Eukaryota</taxon>
        <taxon>Metazoa</taxon>
        <taxon>Ecdysozoa</taxon>
        <taxon>Arthropoda</taxon>
        <taxon>Hexapoda</taxon>
        <taxon>Insecta</taxon>
        <taxon>Pterygota</taxon>
        <taxon>Neoptera</taxon>
        <taxon>Endopterygota</taxon>
        <taxon>Lepidoptera</taxon>
        <taxon>Glossata</taxon>
        <taxon>Ditrysia</taxon>
        <taxon>Papilionoidea</taxon>
        <taxon>Pieridae</taxon>
        <taxon>Dismorphiinae</taxon>
        <taxon>Leptidea</taxon>
    </lineage>
</organism>
<feature type="region of interest" description="Disordered" evidence="1">
    <location>
        <begin position="82"/>
        <end position="121"/>
    </location>
</feature>
<gene>
    <name evidence="2" type="ORF">LSINAPIS_LOCUS15448</name>
</gene>
<accession>A0A5E4R6R1</accession>
<evidence type="ECO:0008006" key="4">
    <source>
        <dbReference type="Google" id="ProtNLM"/>
    </source>
</evidence>
<dbReference type="EMBL" id="FZQP02007058">
    <property type="protein sequence ID" value="VVD06012.1"/>
    <property type="molecule type" value="Genomic_DNA"/>
</dbReference>
<reference evidence="2 3" key="1">
    <citation type="submission" date="2017-07" db="EMBL/GenBank/DDBJ databases">
        <authorList>
            <person name="Talla V."/>
            <person name="Backstrom N."/>
        </authorList>
    </citation>
    <scope>NUCLEOTIDE SEQUENCE [LARGE SCALE GENOMIC DNA]</scope>
</reference>
<protein>
    <recommendedName>
        <fullName evidence="4">DDE-1 domain-containing protein</fullName>
    </recommendedName>
</protein>
<dbReference type="Proteomes" id="UP000324832">
    <property type="component" value="Unassembled WGS sequence"/>
</dbReference>
<name>A0A5E4R6R1_9NEOP</name>
<evidence type="ECO:0000313" key="3">
    <source>
        <dbReference type="Proteomes" id="UP000324832"/>
    </source>
</evidence>
<keyword evidence="3" id="KW-1185">Reference proteome</keyword>
<evidence type="ECO:0000256" key="1">
    <source>
        <dbReference type="SAM" id="MobiDB-lite"/>
    </source>
</evidence>
<dbReference type="AlphaFoldDB" id="A0A5E4R6R1"/>